<dbReference type="Pfam" id="PF04055">
    <property type="entry name" value="Radical_SAM"/>
    <property type="match status" value="1"/>
</dbReference>
<evidence type="ECO:0000256" key="1">
    <source>
        <dbReference type="ARBA" id="ARBA00001966"/>
    </source>
</evidence>
<gene>
    <name evidence="8" type="ORF">EXJ73_20310</name>
</gene>
<evidence type="ECO:0000256" key="4">
    <source>
        <dbReference type="ARBA" id="ARBA00022723"/>
    </source>
</evidence>
<dbReference type="InterPro" id="IPR013785">
    <property type="entry name" value="Aldolase_TIM"/>
</dbReference>
<keyword evidence="4" id="KW-0479">Metal-binding</keyword>
<keyword evidence="6" id="KW-0411">Iron-sulfur</keyword>
<dbReference type="NCBIfam" id="TIGR02495">
    <property type="entry name" value="NrdG2"/>
    <property type="match status" value="1"/>
</dbReference>
<comment type="caution">
    <text evidence="8">The sequence shown here is derived from an EMBL/GenBank/DDBJ whole genome shotgun (WGS) entry which is preliminary data.</text>
</comment>
<feature type="domain" description="Radical SAM core" evidence="7">
    <location>
        <begin position="44"/>
        <end position="257"/>
    </location>
</feature>
<comment type="cofactor">
    <cofactor evidence="1">
        <name>[4Fe-4S] cluster</name>
        <dbReference type="ChEBI" id="CHEBI:49883"/>
    </cofactor>
</comment>
<sequence>MLAASSRKHIAQAGRLGSGPALGPSEALSGALAVAGLQPFSSVDFPGRLAAVVFLQGCPWRCGYCHNPGLQARGPGRGARWPALRDWLEQRVGRLDGVVFSGGEPTLDPALPAAIDELRGLGYAVGLHTAGLAPRRLVALLPRLEWVGLDIKAAPGDAALHDRITGRRGSQRAVRESLALLQASGVDFECRSTLHPQWFGDADLLRLVRELADVPRHVLQLARLPDASGALRAPIGWPSQALLAEAREIRPDLLLRG</sequence>
<dbReference type="CDD" id="cd01335">
    <property type="entry name" value="Radical_SAM"/>
    <property type="match status" value="1"/>
</dbReference>
<keyword evidence="3" id="KW-0949">S-adenosyl-L-methionine</keyword>
<evidence type="ECO:0000256" key="6">
    <source>
        <dbReference type="ARBA" id="ARBA00023014"/>
    </source>
</evidence>
<reference evidence="8" key="1">
    <citation type="submission" date="2019-02" db="EMBL/GenBank/DDBJ databases">
        <title>Draft genome of the type strain Pelomonas aquatica CCUG 52575T.</title>
        <authorList>
            <person name="Gomila M."/>
            <person name="Lalucat J."/>
        </authorList>
    </citation>
    <scope>NUCLEOTIDE SEQUENCE</scope>
    <source>
        <strain evidence="8">CCUG 52575</strain>
    </source>
</reference>
<dbReference type="SFLD" id="SFLDS00029">
    <property type="entry name" value="Radical_SAM"/>
    <property type="match status" value="1"/>
</dbReference>
<accession>A0A9X4R5U7</accession>
<evidence type="ECO:0000256" key="2">
    <source>
        <dbReference type="ARBA" id="ARBA00022485"/>
    </source>
</evidence>
<dbReference type="SFLD" id="SFLDG01094">
    <property type="entry name" value="Uncharacterised_Radical_SAM_Su"/>
    <property type="match status" value="1"/>
</dbReference>
<dbReference type="InterPro" id="IPR058240">
    <property type="entry name" value="rSAM_sf"/>
</dbReference>
<dbReference type="Proteomes" id="UP001152766">
    <property type="component" value="Unassembled WGS sequence"/>
</dbReference>
<dbReference type="Gene3D" id="3.20.20.70">
    <property type="entry name" value="Aldolase class I"/>
    <property type="match status" value="1"/>
</dbReference>
<dbReference type="PANTHER" id="PTHR30352">
    <property type="entry name" value="PYRUVATE FORMATE-LYASE-ACTIVATING ENZYME"/>
    <property type="match status" value="1"/>
</dbReference>
<evidence type="ECO:0000313" key="8">
    <source>
        <dbReference type="EMBL" id="MDG0864807.1"/>
    </source>
</evidence>
<dbReference type="EMBL" id="SGUG01000041">
    <property type="protein sequence ID" value="MDG0864807.1"/>
    <property type="molecule type" value="Genomic_DNA"/>
</dbReference>
<keyword evidence="5" id="KW-0408">Iron</keyword>
<dbReference type="AlphaFoldDB" id="A0A9X4R5U7"/>
<dbReference type="SUPFAM" id="SSF102114">
    <property type="entry name" value="Radical SAM enzymes"/>
    <property type="match status" value="1"/>
</dbReference>
<keyword evidence="9" id="KW-1185">Reference proteome</keyword>
<evidence type="ECO:0000256" key="5">
    <source>
        <dbReference type="ARBA" id="ARBA00023004"/>
    </source>
</evidence>
<dbReference type="GO" id="GO:0046872">
    <property type="term" value="F:metal ion binding"/>
    <property type="evidence" value="ECO:0007669"/>
    <property type="project" value="UniProtKB-KW"/>
</dbReference>
<evidence type="ECO:0000259" key="7">
    <source>
        <dbReference type="PROSITE" id="PS51918"/>
    </source>
</evidence>
<dbReference type="InterPro" id="IPR007197">
    <property type="entry name" value="rSAM"/>
</dbReference>
<dbReference type="GO" id="GO:0003824">
    <property type="term" value="F:catalytic activity"/>
    <property type="evidence" value="ECO:0007669"/>
    <property type="project" value="InterPro"/>
</dbReference>
<dbReference type="GO" id="GO:0051539">
    <property type="term" value="F:4 iron, 4 sulfur cluster binding"/>
    <property type="evidence" value="ECO:0007669"/>
    <property type="project" value="UniProtKB-KW"/>
</dbReference>
<proteinExistence type="predicted"/>
<dbReference type="InterPro" id="IPR034457">
    <property type="entry name" value="Organic_radical-activating"/>
</dbReference>
<dbReference type="RefSeq" id="WP_268152968.1">
    <property type="nucleotide sequence ID" value="NZ_JAPPUW010000018.1"/>
</dbReference>
<dbReference type="PANTHER" id="PTHR30352:SF13">
    <property type="entry name" value="GLYCYL-RADICAL ENZYME ACTIVATING ENZYME YJJW-RELATED"/>
    <property type="match status" value="1"/>
</dbReference>
<organism evidence="8 9">
    <name type="scientific">Pelomonas aquatica</name>
    <dbReference type="NCBI Taxonomy" id="431058"/>
    <lineage>
        <taxon>Bacteria</taxon>
        <taxon>Pseudomonadati</taxon>
        <taxon>Pseudomonadota</taxon>
        <taxon>Betaproteobacteria</taxon>
        <taxon>Burkholderiales</taxon>
        <taxon>Sphaerotilaceae</taxon>
        <taxon>Roseateles</taxon>
    </lineage>
</organism>
<dbReference type="PROSITE" id="PS51918">
    <property type="entry name" value="RADICAL_SAM"/>
    <property type="match status" value="1"/>
</dbReference>
<dbReference type="InterPro" id="IPR012840">
    <property type="entry name" value="NrdG2"/>
</dbReference>
<name>A0A9X4R5U7_9BURK</name>
<keyword evidence="2" id="KW-0004">4Fe-4S</keyword>
<evidence type="ECO:0000313" key="9">
    <source>
        <dbReference type="Proteomes" id="UP001152766"/>
    </source>
</evidence>
<protein>
    <submittedName>
        <fullName evidence="8">Anaerobic ribonucleoside-triphosphate reductase activating protein</fullName>
    </submittedName>
</protein>
<evidence type="ECO:0000256" key="3">
    <source>
        <dbReference type="ARBA" id="ARBA00022691"/>
    </source>
</evidence>